<evidence type="ECO:0000256" key="2">
    <source>
        <dbReference type="ARBA" id="ARBA00022771"/>
    </source>
</evidence>
<evidence type="ECO:0000259" key="6">
    <source>
        <dbReference type="SMART" id="SM00249"/>
    </source>
</evidence>
<dbReference type="InterPro" id="IPR013083">
    <property type="entry name" value="Znf_RING/FYVE/PHD"/>
</dbReference>
<evidence type="ECO:0000256" key="5">
    <source>
        <dbReference type="ARBA" id="ARBA00023163"/>
    </source>
</evidence>
<dbReference type="InterPro" id="IPR058054">
    <property type="entry name" value="Znf_MS1-like"/>
</dbReference>
<evidence type="ECO:0000256" key="1">
    <source>
        <dbReference type="ARBA" id="ARBA00022723"/>
    </source>
</evidence>
<keyword evidence="8" id="KW-1185">Reference proteome</keyword>
<dbReference type="PANTHER" id="PTHR46201">
    <property type="entry name" value="PHD FINGER PROTEIN MALE MEIOCYTE DEATH 1-RELATED"/>
    <property type="match status" value="1"/>
</dbReference>
<dbReference type="InterPro" id="IPR057765">
    <property type="entry name" value="MS1-like_ubiquitin"/>
</dbReference>
<dbReference type="GO" id="GO:0008270">
    <property type="term" value="F:zinc ion binding"/>
    <property type="evidence" value="ECO:0007669"/>
    <property type="project" value="UniProtKB-KW"/>
</dbReference>
<keyword evidence="3" id="KW-0862">Zinc</keyword>
<dbReference type="EMBL" id="CM017328">
    <property type="protein sequence ID" value="KAE8126179.1"/>
    <property type="molecule type" value="Genomic_DNA"/>
</dbReference>
<accession>A0A5N6RX27</accession>
<dbReference type="OrthoDB" id="436852at2759"/>
<keyword evidence="1" id="KW-0479">Metal-binding</keyword>
<protein>
    <recommendedName>
        <fullName evidence="6">Zinc finger PHD-type domain-containing protein</fullName>
    </recommendedName>
</protein>
<dbReference type="Proteomes" id="UP000327013">
    <property type="component" value="Chromosome 8"/>
</dbReference>
<keyword evidence="2" id="KW-0863">Zinc-finger</keyword>
<evidence type="ECO:0000313" key="7">
    <source>
        <dbReference type="EMBL" id="KAE8126179.1"/>
    </source>
</evidence>
<organism evidence="7 8">
    <name type="scientific">Carpinus fangiana</name>
    <dbReference type="NCBI Taxonomy" id="176857"/>
    <lineage>
        <taxon>Eukaryota</taxon>
        <taxon>Viridiplantae</taxon>
        <taxon>Streptophyta</taxon>
        <taxon>Embryophyta</taxon>
        <taxon>Tracheophyta</taxon>
        <taxon>Spermatophyta</taxon>
        <taxon>Magnoliopsida</taxon>
        <taxon>eudicotyledons</taxon>
        <taxon>Gunneridae</taxon>
        <taxon>Pentapetalae</taxon>
        <taxon>rosids</taxon>
        <taxon>fabids</taxon>
        <taxon>Fagales</taxon>
        <taxon>Betulaceae</taxon>
        <taxon>Carpinus</taxon>
    </lineage>
</organism>
<dbReference type="InterPro" id="IPR001965">
    <property type="entry name" value="Znf_PHD"/>
</dbReference>
<dbReference type="PANTHER" id="PTHR46201:SF3">
    <property type="entry name" value="OS01G0877500 PROTEIN"/>
    <property type="match status" value="1"/>
</dbReference>
<dbReference type="Pfam" id="PF00628">
    <property type="entry name" value="PHD"/>
    <property type="match status" value="1"/>
</dbReference>
<dbReference type="CDD" id="cd15556">
    <property type="entry name" value="PHD_MMD1_like"/>
    <property type="match status" value="1"/>
</dbReference>
<proteinExistence type="predicted"/>
<dbReference type="SUPFAM" id="SSF57903">
    <property type="entry name" value="FYVE/PHD zinc finger"/>
    <property type="match status" value="1"/>
</dbReference>
<dbReference type="AlphaFoldDB" id="A0A5N6RX27"/>
<keyword evidence="4" id="KW-0805">Transcription regulation</keyword>
<dbReference type="Pfam" id="PF25874">
    <property type="entry name" value="WHD_plant_repro"/>
    <property type="match status" value="1"/>
</dbReference>
<gene>
    <name evidence="7" type="ORF">FH972_020921</name>
</gene>
<reference evidence="7 8" key="1">
    <citation type="submission" date="2019-06" db="EMBL/GenBank/DDBJ databases">
        <title>A chromosomal-level reference genome of Carpinus fangiana (Coryloideae, Betulaceae).</title>
        <authorList>
            <person name="Yang X."/>
            <person name="Wang Z."/>
            <person name="Zhang L."/>
            <person name="Hao G."/>
            <person name="Liu J."/>
            <person name="Yang Y."/>
        </authorList>
    </citation>
    <scope>NUCLEOTIDE SEQUENCE [LARGE SCALE GENOMIC DNA]</scope>
    <source>
        <strain evidence="7">Cfa_2016G</strain>
        <tissue evidence="7">Leaf</tissue>
    </source>
</reference>
<name>A0A5N6RX27_9ROSI</name>
<dbReference type="InterPro" id="IPR019787">
    <property type="entry name" value="Znf_PHD-finger"/>
</dbReference>
<dbReference type="Gene3D" id="3.30.40.10">
    <property type="entry name" value="Zinc/RING finger domain, C3HC4 (zinc finger)"/>
    <property type="match status" value="1"/>
</dbReference>
<dbReference type="InterPro" id="IPR011011">
    <property type="entry name" value="Znf_FYVE_PHD"/>
</dbReference>
<evidence type="ECO:0000256" key="4">
    <source>
        <dbReference type="ARBA" id="ARBA00023015"/>
    </source>
</evidence>
<evidence type="ECO:0000256" key="3">
    <source>
        <dbReference type="ARBA" id="ARBA00022833"/>
    </source>
</evidence>
<dbReference type="InterPro" id="IPR059080">
    <property type="entry name" value="WHD_PTC1"/>
</dbReference>
<sequence>MVENGRPQKRMKRRVTADLHDFLTFPSLSMDGDDRFSGGPFRTRVKEFLTRNALLPPPSSLFPHLLTWQMLFRVGDLTDGPDSHPAVVCLDVVEEDVARSRSVYCDQCRVVGWSGHPVCGKRFHFIIKADGNSIGAYHKPCMCCGDVLHLSESKCKSCNHVTSTDDVEDWVFNQLENTTHLLHGVVHSNGYGHLLRVNGREGGSRVLSGYHIMGFWDRLCKILGVRKVSVMDVSKKYGLEYRLLHAITKGHPWYGDWGYEFGAGSFALTFDAYRMAVETLSSLPLSTFLSQGLEPRTRLQAIISHYQSLSEHELVNIRDLFCFLMSLIHDAHKSLSRVDDVTCKKHRACTSEVLSSWTGSDIERVEAAMLRVLRAVSGSNWVSCRALRGAVYKAGPPEVLDCCLGKLEGKLAGEGMVVKARYNPDSGALEYRLEPGNGSIGEMTACNDSSIFSCSSEENHQRDLRYLYESLLHPQTMVINGHQARDVAVNSAEKLLDCKHFVKDYRVESITNSSAICLSCEVELMDESEDSAINPPPELIILHPNATVSDLKLEASKAFQEVYLMFTRFQAEELLGYGSVDDTTQVKLLLGSTTESIRVRGMCIGKNGLSRFRMERGVERWTVDCSCGAKDDDGERMLACDICGVWRHTRCSGIDDSDAVPAKFVCHRCRSSDRNTKAIGHCKDETVTDVGSSSCFGNCLSTPFDVR</sequence>
<evidence type="ECO:0000313" key="8">
    <source>
        <dbReference type="Proteomes" id="UP000327013"/>
    </source>
</evidence>
<dbReference type="Pfam" id="PF25565">
    <property type="entry name" value="Ubiquitin_At1g33420"/>
    <property type="match status" value="1"/>
</dbReference>
<dbReference type="SMART" id="SM00249">
    <property type="entry name" value="PHD"/>
    <property type="match status" value="1"/>
</dbReference>
<keyword evidence="5" id="KW-0804">Transcription</keyword>
<feature type="domain" description="Zinc finger PHD-type" evidence="6">
    <location>
        <begin position="624"/>
        <end position="670"/>
    </location>
</feature>